<proteinExistence type="predicted"/>
<comment type="caution">
    <text evidence="1">The sequence shown here is derived from an EMBL/GenBank/DDBJ whole genome shotgun (WGS) entry which is preliminary data.</text>
</comment>
<accession>A0A438GRC9</accession>
<dbReference type="AlphaFoldDB" id="A0A438GRC9"/>
<gene>
    <name evidence="1" type="primary">UGT74E2_7</name>
    <name evidence="1" type="ORF">CK203_047918</name>
</gene>
<dbReference type="SUPFAM" id="SSF53756">
    <property type="entry name" value="UDP-Glycosyltransferase/glycogen phosphorylase"/>
    <property type="match status" value="1"/>
</dbReference>
<sequence length="67" mass="7792">MEGERRNEMKRNAERWEELAKEAVNEGGSSDKNIQEFVAAFMQLRLKYNIKISVLEIKPASSVYFPN</sequence>
<dbReference type="Gene3D" id="3.40.50.2000">
    <property type="entry name" value="Glycogen Phosphorylase B"/>
    <property type="match status" value="2"/>
</dbReference>
<dbReference type="Proteomes" id="UP000288805">
    <property type="component" value="Unassembled WGS sequence"/>
</dbReference>
<evidence type="ECO:0000313" key="2">
    <source>
        <dbReference type="Proteomes" id="UP000288805"/>
    </source>
</evidence>
<organism evidence="1 2">
    <name type="scientific">Vitis vinifera</name>
    <name type="common">Grape</name>
    <dbReference type="NCBI Taxonomy" id="29760"/>
    <lineage>
        <taxon>Eukaryota</taxon>
        <taxon>Viridiplantae</taxon>
        <taxon>Streptophyta</taxon>
        <taxon>Embryophyta</taxon>
        <taxon>Tracheophyta</taxon>
        <taxon>Spermatophyta</taxon>
        <taxon>Magnoliopsida</taxon>
        <taxon>eudicotyledons</taxon>
        <taxon>Gunneridae</taxon>
        <taxon>Pentapetalae</taxon>
        <taxon>rosids</taxon>
        <taxon>Vitales</taxon>
        <taxon>Vitaceae</taxon>
        <taxon>Viteae</taxon>
        <taxon>Vitis</taxon>
    </lineage>
</organism>
<keyword evidence="1" id="KW-0808">Transferase</keyword>
<dbReference type="EMBL" id="QGNW01000365">
    <property type="protein sequence ID" value="RVW74728.1"/>
    <property type="molecule type" value="Genomic_DNA"/>
</dbReference>
<reference evidence="1 2" key="1">
    <citation type="journal article" date="2018" name="PLoS Genet.">
        <title>Population sequencing reveals clonal diversity and ancestral inbreeding in the grapevine cultivar Chardonnay.</title>
        <authorList>
            <person name="Roach M.J."/>
            <person name="Johnson D.L."/>
            <person name="Bohlmann J."/>
            <person name="van Vuuren H.J."/>
            <person name="Jones S.J."/>
            <person name="Pretorius I.S."/>
            <person name="Schmidt S.A."/>
            <person name="Borneman A.R."/>
        </authorList>
    </citation>
    <scope>NUCLEOTIDE SEQUENCE [LARGE SCALE GENOMIC DNA]</scope>
    <source>
        <strain evidence="2">cv. Chardonnay</strain>
        <tissue evidence="1">Leaf</tissue>
    </source>
</reference>
<evidence type="ECO:0000313" key="1">
    <source>
        <dbReference type="EMBL" id="RVW74728.1"/>
    </source>
</evidence>
<protein>
    <submittedName>
        <fullName evidence="1">UDP-glycosyltransferase 74E2</fullName>
    </submittedName>
</protein>
<dbReference type="GO" id="GO:0016740">
    <property type="term" value="F:transferase activity"/>
    <property type="evidence" value="ECO:0007669"/>
    <property type="project" value="UniProtKB-KW"/>
</dbReference>
<name>A0A438GRC9_VITVI</name>